<dbReference type="Proteomes" id="UP001054837">
    <property type="component" value="Unassembled WGS sequence"/>
</dbReference>
<keyword evidence="2" id="KW-1185">Reference proteome</keyword>
<protein>
    <submittedName>
        <fullName evidence="1">Uncharacterized protein</fullName>
    </submittedName>
</protein>
<accession>A0AAV4QN01</accession>
<proteinExistence type="predicted"/>
<reference evidence="1 2" key="1">
    <citation type="submission" date="2021-06" db="EMBL/GenBank/DDBJ databases">
        <title>Caerostris darwini draft genome.</title>
        <authorList>
            <person name="Kono N."/>
            <person name="Arakawa K."/>
        </authorList>
    </citation>
    <scope>NUCLEOTIDE SEQUENCE [LARGE SCALE GENOMIC DNA]</scope>
</reference>
<gene>
    <name evidence="1" type="ORF">CDAR_531791</name>
</gene>
<evidence type="ECO:0000313" key="2">
    <source>
        <dbReference type="Proteomes" id="UP001054837"/>
    </source>
</evidence>
<dbReference type="EMBL" id="BPLQ01004662">
    <property type="protein sequence ID" value="GIY09624.1"/>
    <property type="molecule type" value="Genomic_DNA"/>
</dbReference>
<evidence type="ECO:0000313" key="1">
    <source>
        <dbReference type="EMBL" id="GIY09624.1"/>
    </source>
</evidence>
<comment type="caution">
    <text evidence="1">The sequence shown here is derived from an EMBL/GenBank/DDBJ whole genome shotgun (WGS) entry which is preliminary data.</text>
</comment>
<organism evidence="1 2">
    <name type="scientific">Caerostris darwini</name>
    <dbReference type="NCBI Taxonomy" id="1538125"/>
    <lineage>
        <taxon>Eukaryota</taxon>
        <taxon>Metazoa</taxon>
        <taxon>Ecdysozoa</taxon>
        <taxon>Arthropoda</taxon>
        <taxon>Chelicerata</taxon>
        <taxon>Arachnida</taxon>
        <taxon>Araneae</taxon>
        <taxon>Araneomorphae</taxon>
        <taxon>Entelegynae</taxon>
        <taxon>Araneoidea</taxon>
        <taxon>Araneidae</taxon>
        <taxon>Caerostris</taxon>
    </lineage>
</organism>
<dbReference type="AlphaFoldDB" id="A0AAV4QN01"/>
<sequence length="219" mass="24247">MSSLDCANTKVLDNVEACNISSFSPVVTIDIPMAANTSFSPVCHRTRGQLAKSGRSGGPCQTDPSNVICDPHIDNLLFENVMRENEVIETISDILTRIPSCTPPGDLYFDASSPPAVSRTFFQDEDAIEPIQLCMSPRGILLTNYLLQLHPVLSFKLRKMSVVLHTMVLNLQCNVSQRLLIAPSMWLKIMKLPKSTFFPLTLRSRTFSPSIPRVHGLTS</sequence>
<name>A0AAV4QN01_9ARAC</name>